<proteinExistence type="inferred from homology"/>
<dbReference type="Gene3D" id="3.40.50.300">
    <property type="entry name" value="P-loop containing nucleotide triphosphate hydrolases"/>
    <property type="match status" value="1"/>
</dbReference>
<comment type="caution">
    <text evidence="5">The sequence shown here is derived from an EMBL/GenBank/DDBJ whole genome shotgun (WGS) entry which is preliminary data.</text>
</comment>
<evidence type="ECO:0000256" key="3">
    <source>
        <dbReference type="RuleBase" id="RU361155"/>
    </source>
</evidence>
<keyword evidence="6" id="KW-1185">Reference proteome</keyword>
<protein>
    <recommendedName>
        <fullName evidence="3">Sulfotransferase</fullName>
        <ecNumber evidence="3">2.8.2.-</ecNumber>
    </recommendedName>
</protein>
<sequence length="329" mass="39020">MDTTFVYGPALSYLTEEDQQKYSAEFKRYLQKAWREDVALNELKGYYLLTAFEPVTAQYAYNLWNPNADDVIVASYAKTGTTWMRELVRHMIYLHDEEMLRKTSAMHFFFAYLEYGPESKYEVLKKLNFPRKVMGTHLPAPLINFKKLKERETKVIYMIRNPKDQAVSWYHFSKTQPYADLPPYKDMYTTDKKKYFDEYIAGEQKLFAKKGEGYLEHLKEWYPHQNDSNVLFVYYEDLKKDLKQGIKRVSKFLDVVLSDEDVDMITEKTSLDSMKKSREKTEDSFFKHVRKGVVGGWKNYLTVAQSELIDKKVKEILGDTNLKFTYELE</sequence>
<organism evidence="5 6">
    <name type="scientific">Clavelina lepadiformis</name>
    <name type="common">Light-bulb sea squirt</name>
    <name type="synonym">Ascidia lepadiformis</name>
    <dbReference type="NCBI Taxonomy" id="159417"/>
    <lineage>
        <taxon>Eukaryota</taxon>
        <taxon>Metazoa</taxon>
        <taxon>Chordata</taxon>
        <taxon>Tunicata</taxon>
        <taxon>Ascidiacea</taxon>
        <taxon>Aplousobranchia</taxon>
        <taxon>Clavelinidae</taxon>
        <taxon>Clavelina</taxon>
    </lineage>
</organism>
<evidence type="ECO:0000259" key="4">
    <source>
        <dbReference type="Pfam" id="PF00685"/>
    </source>
</evidence>
<dbReference type="Pfam" id="PF00685">
    <property type="entry name" value="Sulfotransfer_1"/>
    <property type="match status" value="1"/>
</dbReference>
<dbReference type="EMBL" id="CAWYQH010000130">
    <property type="protein sequence ID" value="CAK8692764.1"/>
    <property type="molecule type" value="Genomic_DNA"/>
</dbReference>
<dbReference type="SUPFAM" id="SSF52540">
    <property type="entry name" value="P-loop containing nucleoside triphosphate hydrolases"/>
    <property type="match status" value="1"/>
</dbReference>
<keyword evidence="2 3" id="KW-0808">Transferase</keyword>
<evidence type="ECO:0000313" key="5">
    <source>
        <dbReference type="EMBL" id="CAK8692764.1"/>
    </source>
</evidence>
<dbReference type="InterPro" id="IPR000863">
    <property type="entry name" value="Sulfotransferase_dom"/>
</dbReference>
<comment type="similarity">
    <text evidence="1 3">Belongs to the sulfotransferase 1 family.</text>
</comment>
<evidence type="ECO:0000313" key="6">
    <source>
        <dbReference type="Proteomes" id="UP001642483"/>
    </source>
</evidence>
<name>A0ABP0GPS7_CLALP</name>
<gene>
    <name evidence="5" type="ORF">CVLEPA_LOCUS26008</name>
</gene>
<dbReference type="Proteomes" id="UP001642483">
    <property type="component" value="Unassembled WGS sequence"/>
</dbReference>
<feature type="domain" description="Sulfotransferase" evidence="4">
    <location>
        <begin position="69"/>
        <end position="320"/>
    </location>
</feature>
<reference evidence="5 6" key="1">
    <citation type="submission" date="2024-02" db="EMBL/GenBank/DDBJ databases">
        <authorList>
            <person name="Daric V."/>
            <person name="Darras S."/>
        </authorList>
    </citation>
    <scope>NUCLEOTIDE SEQUENCE [LARGE SCALE GENOMIC DNA]</scope>
</reference>
<dbReference type="InterPro" id="IPR027417">
    <property type="entry name" value="P-loop_NTPase"/>
</dbReference>
<dbReference type="PANTHER" id="PTHR11783">
    <property type="entry name" value="SULFOTRANSFERASE SULT"/>
    <property type="match status" value="1"/>
</dbReference>
<dbReference type="EC" id="2.8.2.-" evidence="3"/>
<evidence type="ECO:0000256" key="1">
    <source>
        <dbReference type="ARBA" id="ARBA00005771"/>
    </source>
</evidence>
<evidence type="ECO:0000256" key="2">
    <source>
        <dbReference type="ARBA" id="ARBA00022679"/>
    </source>
</evidence>
<accession>A0ABP0GPS7</accession>